<evidence type="ECO:0000313" key="1">
    <source>
        <dbReference type="EMBL" id="KAF6169306.1"/>
    </source>
</evidence>
<dbReference type="OrthoDB" id="674687at2759"/>
<protein>
    <submittedName>
        <fullName evidence="1">Uncharacterized protein</fullName>
    </submittedName>
</protein>
<accession>A0A7J7NQ51</accession>
<dbReference type="AlphaFoldDB" id="A0A7J7NQ51"/>
<evidence type="ECO:0000313" key="2">
    <source>
        <dbReference type="Proteomes" id="UP000541444"/>
    </source>
</evidence>
<keyword evidence="2" id="KW-1185">Reference proteome</keyword>
<reference evidence="1 2" key="1">
    <citation type="journal article" date="2020" name="IScience">
        <title>Genome Sequencing of the Endangered Kingdonia uniflora (Circaeasteraceae, Ranunculales) Reveals Potential Mechanisms of Evolutionary Specialization.</title>
        <authorList>
            <person name="Sun Y."/>
            <person name="Deng T."/>
            <person name="Zhang A."/>
            <person name="Moore M.J."/>
            <person name="Landis J.B."/>
            <person name="Lin N."/>
            <person name="Zhang H."/>
            <person name="Zhang X."/>
            <person name="Huang J."/>
            <person name="Zhang X."/>
            <person name="Sun H."/>
            <person name="Wang H."/>
        </authorList>
    </citation>
    <scope>NUCLEOTIDE SEQUENCE [LARGE SCALE GENOMIC DNA]</scope>
    <source>
        <strain evidence="1">TB1705</strain>
        <tissue evidence="1">Leaf</tissue>
    </source>
</reference>
<name>A0A7J7NQ51_9MAGN</name>
<gene>
    <name evidence="1" type="ORF">GIB67_013736</name>
</gene>
<proteinExistence type="predicted"/>
<dbReference type="EMBL" id="JACGCM010000669">
    <property type="protein sequence ID" value="KAF6169306.1"/>
    <property type="molecule type" value="Genomic_DNA"/>
</dbReference>
<sequence>MPEDAEFLDETDDAGQHWTDTNFTCLSRAWVRASIQTVGRTKGFTFYQKVNIAFNRDSECPTR</sequence>
<organism evidence="1 2">
    <name type="scientific">Kingdonia uniflora</name>
    <dbReference type="NCBI Taxonomy" id="39325"/>
    <lineage>
        <taxon>Eukaryota</taxon>
        <taxon>Viridiplantae</taxon>
        <taxon>Streptophyta</taxon>
        <taxon>Embryophyta</taxon>
        <taxon>Tracheophyta</taxon>
        <taxon>Spermatophyta</taxon>
        <taxon>Magnoliopsida</taxon>
        <taxon>Ranunculales</taxon>
        <taxon>Circaeasteraceae</taxon>
        <taxon>Kingdonia</taxon>
    </lineage>
</organism>
<dbReference type="Proteomes" id="UP000541444">
    <property type="component" value="Unassembled WGS sequence"/>
</dbReference>
<comment type="caution">
    <text evidence="1">The sequence shown here is derived from an EMBL/GenBank/DDBJ whole genome shotgun (WGS) entry which is preliminary data.</text>
</comment>